<gene>
    <name evidence="2" type="ORF">BG006_006988</name>
</gene>
<keyword evidence="3" id="KW-1185">Reference proteome</keyword>
<feature type="domain" description="F-box" evidence="1">
    <location>
        <begin position="4"/>
        <end position="40"/>
    </location>
</feature>
<dbReference type="Proteomes" id="UP000696485">
    <property type="component" value="Unassembled WGS sequence"/>
</dbReference>
<dbReference type="SUPFAM" id="SSF81383">
    <property type="entry name" value="F-box domain"/>
    <property type="match status" value="1"/>
</dbReference>
<organism evidence="2 3">
    <name type="scientific">Podila minutissima</name>
    <dbReference type="NCBI Taxonomy" id="64525"/>
    <lineage>
        <taxon>Eukaryota</taxon>
        <taxon>Fungi</taxon>
        <taxon>Fungi incertae sedis</taxon>
        <taxon>Mucoromycota</taxon>
        <taxon>Mortierellomycotina</taxon>
        <taxon>Mortierellomycetes</taxon>
        <taxon>Mortierellales</taxon>
        <taxon>Mortierellaceae</taxon>
        <taxon>Podila</taxon>
    </lineage>
</organism>
<dbReference type="Pfam" id="PF12937">
    <property type="entry name" value="F-box-like"/>
    <property type="match status" value="1"/>
</dbReference>
<evidence type="ECO:0000259" key="1">
    <source>
        <dbReference type="Pfam" id="PF12937"/>
    </source>
</evidence>
<dbReference type="EMBL" id="JAAAUY010000429">
    <property type="protein sequence ID" value="KAF9330016.1"/>
    <property type="molecule type" value="Genomic_DNA"/>
</dbReference>
<dbReference type="InterPro" id="IPR036047">
    <property type="entry name" value="F-box-like_dom_sf"/>
</dbReference>
<dbReference type="AlphaFoldDB" id="A0A9P5SII2"/>
<dbReference type="Gene3D" id="1.20.1280.50">
    <property type="match status" value="1"/>
</dbReference>
<accession>A0A9P5SII2</accession>
<dbReference type="InterPro" id="IPR032675">
    <property type="entry name" value="LRR_dom_sf"/>
</dbReference>
<comment type="caution">
    <text evidence="2">The sequence shown here is derived from an EMBL/GenBank/DDBJ whole genome shotgun (WGS) entry which is preliminary data.</text>
</comment>
<evidence type="ECO:0000313" key="3">
    <source>
        <dbReference type="Proteomes" id="UP000696485"/>
    </source>
</evidence>
<dbReference type="InterPro" id="IPR001810">
    <property type="entry name" value="F-box_dom"/>
</dbReference>
<dbReference type="SUPFAM" id="SSF52047">
    <property type="entry name" value="RNI-like"/>
    <property type="match status" value="1"/>
</dbReference>
<sequence>MTSINALPTEILADIFGHEGLGDIARQVCRRWRQIALPVWLRRLVLLPSDPFKDVGLLEYLQDLPEDGRLSIRALDIAARRDFDSGGNVFSSDVADEACLRNVLLIQSLLGHRIIDLAITDTGWAPESLARILRMNQLTTLRVLHFQLSLFKPESFLLPELGHELIRLCHSHCHTLKTLSFDLAQPMSRQLWATVANCTDLQQFHLSIHRSSEPVLTNILQLVLPRWTALASLHLCQPRFLSPEMLRCLYKDLPRPDLLRELYLIFEACQASLYEDEFIEMVAAMPKLQVLDAHLDWSNRMMEQVAARLPDLRELSVTCLGPHFDCRSVRTIVWGESLQKLNMRTSARIWGGFLDAVRGRSRRVKILVYGSMKWGGSVDEWE</sequence>
<proteinExistence type="predicted"/>
<dbReference type="Gene3D" id="3.80.10.10">
    <property type="entry name" value="Ribonuclease Inhibitor"/>
    <property type="match status" value="1"/>
</dbReference>
<protein>
    <recommendedName>
        <fullName evidence="1">F-box domain-containing protein</fullName>
    </recommendedName>
</protein>
<name>A0A9P5SII2_9FUNG</name>
<reference evidence="2" key="1">
    <citation type="journal article" date="2020" name="Fungal Divers.">
        <title>Resolving the Mortierellaceae phylogeny through synthesis of multi-gene phylogenetics and phylogenomics.</title>
        <authorList>
            <person name="Vandepol N."/>
            <person name="Liber J."/>
            <person name="Desiro A."/>
            <person name="Na H."/>
            <person name="Kennedy M."/>
            <person name="Barry K."/>
            <person name="Grigoriev I.V."/>
            <person name="Miller A.N."/>
            <person name="O'Donnell K."/>
            <person name="Stajich J.E."/>
            <person name="Bonito G."/>
        </authorList>
    </citation>
    <scope>NUCLEOTIDE SEQUENCE</scope>
    <source>
        <strain evidence="2">NVP1</strain>
    </source>
</reference>
<evidence type="ECO:0000313" key="2">
    <source>
        <dbReference type="EMBL" id="KAF9330016.1"/>
    </source>
</evidence>